<dbReference type="InterPro" id="IPR015797">
    <property type="entry name" value="NUDIX_hydrolase-like_dom_sf"/>
</dbReference>
<evidence type="ECO:0000259" key="3">
    <source>
        <dbReference type="PROSITE" id="PS51462"/>
    </source>
</evidence>
<dbReference type="Gene3D" id="3.90.79.10">
    <property type="entry name" value="Nucleoside Triphosphate Pyrophosphohydrolase"/>
    <property type="match status" value="1"/>
</dbReference>
<evidence type="ECO:0000313" key="4">
    <source>
        <dbReference type="EMBL" id="KAA5805108.1"/>
    </source>
</evidence>
<comment type="caution">
    <text evidence="4">The sequence shown here is derived from an EMBL/GenBank/DDBJ whole genome shotgun (WGS) entry which is preliminary data.</text>
</comment>
<dbReference type="PROSITE" id="PS51462">
    <property type="entry name" value="NUDIX"/>
    <property type="match status" value="1"/>
</dbReference>
<keyword evidence="2" id="KW-0378">Hydrolase</keyword>
<proteinExistence type="predicted"/>
<dbReference type="CDD" id="cd04682">
    <property type="entry name" value="NUDIX_Hydrolase"/>
    <property type="match status" value="1"/>
</dbReference>
<evidence type="ECO:0000313" key="5">
    <source>
        <dbReference type="Proteomes" id="UP000325122"/>
    </source>
</evidence>
<dbReference type="InterPro" id="IPR000086">
    <property type="entry name" value="NUDIX_hydrolase_dom"/>
</dbReference>
<keyword evidence="5" id="KW-1185">Reference proteome</keyword>
<protein>
    <submittedName>
        <fullName evidence="4">NUDIX domain-containing protein</fullName>
    </submittedName>
</protein>
<dbReference type="AlphaFoldDB" id="A0A5M6ZPE6"/>
<dbReference type="InterPro" id="IPR020084">
    <property type="entry name" value="NUDIX_hydrolase_CS"/>
</dbReference>
<accession>A0A5M6ZPE6</accession>
<dbReference type="SUPFAM" id="SSF55811">
    <property type="entry name" value="Nudix"/>
    <property type="match status" value="1"/>
</dbReference>
<dbReference type="GO" id="GO:0016787">
    <property type="term" value="F:hydrolase activity"/>
    <property type="evidence" value="ECO:0007669"/>
    <property type="project" value="UniProtKB-KW"/>
</dbReference>
<name>A0A5M6ZPE6_9PROT</name>
<organism evidence="4 5">
    <name type="scientific">Alkalicaulis satelles</name>
    <dbReference type="NCBI Taxonomy" id="2609175"/>
    <lineage>
        <taxon>Bacteria</taxon>
        <taxon>Pseudomonadati</taxon>
        <taxon>Pseudomonadota</taxon>
        <taxon>Alphaproteobacteria</taxon>
        <taxon>Maricaulales</taxon>
        <taxon>Maricaulaceae</taxon>
        <taxon>Alkalicaulis</taxon>
    </lineage>
</organism>
<feature type="domain" description="Nudix hydrolase" evidence="3">
    <location>
        <begin position="2"/>
        <end position="138"/>
    </location>
</feature>
<dbReference type="PROSITE" id="PS00893">
    <property type="entry name" value="NUDIX_BOX"/>
    <property type="match status" value="1"/>
</dbReference>
<dbReference type="EMBL" id="VWOJ01000001">
    <property type="protein sequence ID" value="KAA5805108.1"/>
    <property type="molecule type" value="Genomic_DNA"/>
</dbReference>
<comment type="cofactor">
    <cofactor evidence="1">
        <name>Mg(2+)</name>
        <dbReference type="ChEBI" id="CHEBI:18420"/>
    </cofactor>
</comment>
<evidence type="ECO:0000256" key="2">
    <source>
        <dbReference type="ARBA" id="ARBA00022801"/>
    </source>
</evidence>
<sequence>MWNGNAFSGTKIALICGSMLVCYQRDQKQGIPFPGLWDLPGGGREDQESPVECVIREVEEEFGLQIAAGRIQTLTRYESLTPAGLDTYFCAARVTEDEIRSIRFGSEGQRWTLMTIDAFLERPDAVPHLQARLSELMSRP</sequence>
<gene>
    <name evidence="4" type="ORF">F1654_03735</name>
</gene>
<reference evidence="4 5" key="1">
    <citation type="submission" date="2019-09" db="EMBL/GenBank/DDBJ databases">
        <authorList>
            <person name="Kevbrin V."/>
            <person name="Grouzdev D.S."/>
        </authorList>
    </citation>
    <scope>NUCLEOTIDE SEQUENCE [LARGE SCALE GENOMIC DNA]</scope>
    <source>
        <strain evidence="4 5">G-192</strain>
    </source>
</reference>
<dbReference type="Proteomes" id="UP000325122">
    <property type="component" value="Unassembled WGS sequence"/>
</dbReference>
<dbReference type="Pfam" id="PF00293">
    <property type="entry name" value="NUDIX"/>
    <property type="match status" value="1"/>
</dbReference>
<evidence type="ECO:0000256" key="1">
    <source>
        <dbReference type="ARBA" id="ARBA00001946"/>
    </source>
</evidence>